<feature type="domain" description="Gfo/Idh/MocA-like oxidoreductase N-terminal" evidence="1">
    <location>
        <begin position="3"/>
        <end position="134"/>
    </location>
</feature>
<protein>
    <submittedName>
        <fullName evidence="2">Dehydrogenase</fullName>
    </submittedName>
</protein>
<gene>
    <name evidence="2" type="ORF">M2350_003425</name>
</gene>
<sequence length="323" mass="36996">MPIKVAVIGVRGVGKFHAQWFAREGCEVVAFVSSSPETIAQNETAIKSVVPDFRGRGYCDLREMLEKERPDAVSVCSPHHLHAEHCLEALRHGVHVLCEKPLVWLGQDKLDDSLEQARKVVNEAKERGLKFAVNTQYIASVPHLSQIWHEQGLPQVPERITLTMEAKMRERDTSGVNLWVDLAPHPLSILLALFPDADLELDETEFEEGADSLSAHFSIQWQNRRIPVTVRTRRHSGELERSVSWGEFKTEFVPFVGEDGIYRIRIKWDKGERIVEDFMQVSIRQFVKAVLGEGMPLCDAEMAMKQMEWLIASVRKYLTMRRW</sequence>
<dbReference type="InterPro" id="IPR000683">
    <property type="entry name" value="Gfo/Idh/MocA-like_OxRdtase_N"/>
</dbReference>
<dbReference type="Gene3D" id="3.40.50.720">
    <property type="entry name" value="NAD(P)-binding Rossmann-like Domain"/>
    <property type="match status" value="1"/>
</dbReference>
<comment type="caution">
    <text evidence="2">The sequence shown here is derived from an EMBL/GenBank/DDBJ whole genome shotgun (WGS) entry which is preliminary data.</text>
</comment>
<dbReference type="PANTHER" id="PTHR43249:SF1">
    <property type="entry name" value="D-GLUCOSIDE 3-DEHYDROGENASE"/>
    <property type="match status" value="1"/>
</dbReference>
<organism evidence="2 3">
    <name type="scientific">Candidatus Fervidibacter sacchari</name>
    <dbReference type="NCBI Taxonomy" id="1448929"/>
    <lineage>
        <taxon>Bacteria</taxon>
        <taxon>Candidatus Fervidibacterota</taxon>
        <taxon>Candidatus Fervidibacter</taxon>
    </lineage>
</organism>
<evidence type="ECO:0000313" key="2">
    <source>
        <dbReference type="EMBL" id="MCS3920984.1"/>
    </source>
</evidence>
<dbReference type="PANTHER" id="PTHR43249">
    <property type="entry name" value="UDP-N-ACETYL-2-AMINO-2-DEOXY-D-GLUCURONATE OXIDASE"/>
    <property type="match status" value="1"/>
</dbReference>
<dbReference type="InterPro" id="IPR036291">
    <property type="entry name" value="NAD(P)-bd_dom_sf"/>
</dbReference>
<evidence type="ECO:0000259" key="1">
    <source>
        <dbReference type="Pfam" id="PF01408"/>
    </source>
</evidence>
<evidence type="ECO:0000313" key="3">
    <source>
        <dbReference type="Proteomes" id="UP001204798"/>
    </source>
</evidence>
<name>A0ABT2ESP5_9BACT</name>
<dbReference type="EMBL" id="JANUCP010000008">
    <property type="protein sequence ID" value="MCS3920984.1"/>
    <property type="molecule type" value="Genomic_DNA"/>
</dbReference>
<dbReference type="Proteomes" id="UP001204798">
    <property type="component" value="Unassembled WGS sequence"/>
</dbReference>
<dbReference type="Pfam" id="PF01408">
    <property type="entry name" value="GFO_IDH_MocA"/>
    <property type="match status" value="1"/>
</dbReference>
<dbReference type="Gene3D" id="3.30.360.10">
    <property type="entry name" value="Dihydrodipicolinate Reductase, domain 2"/>
    <property type="match status" value="1"/>
</dbReference>
<reference evidence="2 3" key="1">
    <citation type="submission" date="2022-08" db="EMBL/GenBank/DDBJ databases">
        <title>Bacterial and archaeal communities from various locations to study Microbial Dark Matter (Phase II).</title>
        <authorList>
            <person name="Stepanauskas R."/>
        </authorList>
    </citation>
    <scope>NUCLEOTIDE SEQUENCE [LARGE SCALE GENOMIC DNA]</scope>
    <source>
        <strain evidence="2 3">PD1</strain>
    </source>
</reference>
<dbReference type="InterPro" id="IPR052515">
    <property type="entry name" value="Gfo/Idh/MocA_Oxidoreductase"/>
</dbReference>
<dbReference type="SUPFAM" id="SSF51735">
    <property type="entry name" value="NAD(P)-binding Rossmann-fold domains"/>
    <property type="match status" value="1"/>
</dbReference>
<accession>A0ABT2ESP5</accession>
<dbReference type="RefSeq" id="WP_259101612.1">
    <property type="nucleotide sequence ID" value="NZ_CP130454.1"/>
</dbReference>
<proteinExistence type="predicted"/>
<keyword evidence="3" id="KW-1185">Reference proteome</keyword>